<comment type="subcellular location">
    <subcellularLocation>
        <location evidence="1">Membrane</location>
        <topology evidence="1">Multi-pass membrane protein</topology>
    </subcellularLocation>
</comment>
<reference evidence="10" key="1">
    <citation type="journal article" date="2020" name="Nat. Ecol. Evol.">
        <title>Deeply conserved synteny resolves early events in vertebrate evolution.</title>
        <authorList>
            <person name="Simakov O."/>
            <person name="Marletaz F."/>
            <person name="Yue J.X."/>
            <person name="O'Connell B."/>
            <person name="Jenkins J."/>
            <person name="Brandt A."/>
            <person name="Calef R."/>
            <person name="Tung C.H."/>
            <person name="Huang T.K."/>
            <person name="Schmutz J."/>
            <person name="Satoh N."/>
            <person name="Yu J.K."/>
            <person name="Putnam N.H."/>
            <person name="Green R.E."/>
            <person name="Rokhsar D.S."/>
        </authorList>
    </citation>
    <scope>NUCLEOTIDE SEQUENCE [LARGE SCALE GENOMIC DNA]</scope>
    <source>
        <strain evidence="10">S238N-H82</strain>
    </source>
</reference>
<keyword evidence="2 7" id="KW-0812">Transmembrane</keyword>
<dbReference type="InterPro" id="IPR047831">
    <property type="entry name" value="GPR180/TMEM145"/>
</dbReference>
<evidence type="ECO:0000256" key="5">
    <source>
        <dbReference type="ARBA" id="ARBA00023180"/>
    </source>
</evidence>
<dbReference type="GeneID" id="118414846"/>
<evidence type="ECO:0000313" key="11">
    <source>
        <dbReference type="RefSeq" id="XP_035675017.1"/>
    </source>
</evidence>
<feature type="domain" description="GPR180-like N-terminal" evidence="9">
    <location>
        <begin position="52"/>
        <end position="186"/>
    </location>
</feature>
<dbReference type="Pfam" id="PF10192">
    <property type="entry name" value="GPR180-TMEM145_TM"/>
    <property type="match status" value="1"/>
</dbReference>
<organism evidence="10 11">
    <name type="scientific">Branchiostoma floridae</name>
    <name type="common">Florida lancelet</name>
    <name type="synonym">Amphioxus</name>
    <dbReference type="NCBI Taxonomy" id="7739"/>
    <lineage>
        <taxon>Eukaryota</taxon>
        <taxon>Metazoa</taxon>
        <taxon>Chordata</taxon>
        <taxon>Cephalochordata</taxon>
        <taxon>Leptocardii</taxon>
        <taxon>Amphioxiformes</taxon>
        <taxon>Branchiostomatidae</taxon>
        <taxon>Branchiostoma</taxon>
    </lineage>
</organism>
<evidence type="ECO:0000259" key="8">
    <source>
        <dbReference type="Pfam" id="PF10192"/>
    </source>
</evidence>
<keyword evidence="4 7" id="KW-0472">Membrane</keyword>
<dbReference type="Pfam" id="PF21892">
    <property type="entry name" value="TMEM145_N"/>
    <property type="match status" value="1"/>
</dbReference>
<reference evidence="11" key="2">
    <citation type="submission" date="2025-08" db="UniProtKB">
        <authorList>
            <consortium name="RefSeq"/>
        </authorList>
    </citation>
    <scope>IDENTIFICATION</scope>
    <source>
        <strain evidence="11">S238N-H82</strain>
        <tissue evidence="11">Testes</tissue>
    </source>
</reference>
<keyword evidence="10" id="KW-1185">Reference proteome</keyword>
<feature type="transmembrane region" description="Helical" evidence="7">
    <location>
        <begin position="318"/>
        <end position="335"/>
    </location>
</feature>
<feature type="transmembrane region" description="Helical" evidence="7">
    <location>
        <begin position="245"/>
        <end position="267"/>
    </location>
</feature>
<dbReference type="InterPro" id="IPR019336">
    <property type="entry name" value="GPR180/TMEM145_TM"/>
</dbReference>
<dbReference type="GO" id="GO:0019236">
    <property type="term" value="P:response to pheromone"/>
    <property type="evidence" value="ECO:0007669"/>
    <property type="project" value="InterPro"/>
</dbReference>
<evidence type="ECO:0000256" key="4">
    <source>
        <dbReference type="ARBA" id="ARBA00023136"/>
    </source>
</evidence>
<evidence type="ECO:0000256" key="6">
    <source>
        <dbReference type="SAM" id="MobiDB-lite"/>
    </source>
</evidence>
<dbReference type="PANTHER" id="PTHR23252">
    <property type="entry name" value="INTIMAL THICKNESS RECEPTOR-RELATED"/>
    <property type="match status" value="1"/>
</dbReference>
<dbReference type="AlphaFoldDB" id="A0A9J7MNV8"/>
<dbReference type="InterPro" id="IPR053880">
    <property type="entry name" value="GPR180-like_N"/>
</dbReference>
<dbReference type="GO" id="GO:0016020">
    <property type="term" value="C:membrane"/>
    <property type="evidence" value="ECO:0007669"/>
    <property type="project" value="UniProtKB-SubCell"/>
</dbReference>
<protein>
    <submittedName>
        <fullName evidence="11">Transmembrane protein 145-like isoform X2</fullName>
    </submittedName>
</protein>
<accession>A0A9J7MNV8</accession>
<keyword evidence="5" id="KW-0325">Glycoprotein</keyword>
<evidence type="ECO:0000256" key="7">
    <source>
        <dbReference type="SAM" id="Phobius"/>
    </source>
</evidence>
<feature type="transmembrane region" description="Helical" evidence="7">
    <location>
        <begin position="386"/>
        <end position="411"/>
    </location>
</feature>
<feature type="transmembrane region" description="Helical" evidence="7">
    <location>
        <begin position="355"/>
        <end position="374"/>
    </location>
</feature>
<dbReference type="GO" id="GO:0007186">
    <property type="term" value="P:G protein-coupled receptor signaling pathway"/>
    <property type="evidence" value="ECO:0007669"/>
    <property type="project" value="InterPro"/>
</dbReference>
<dbReference type="Proteomes" id="UP000001554">
    <property type="component" value="Chromosome 1"/>
</dbReference>
<dbReference type="PANTHER" id="PTHR23252:SF24">
    <property type="entry name" value="TRANSMEMBRANE PROTEIN 145"/>
    <property type="match status" value="1"/>
</dbReference>
<feature type="transmembrane region" description="Helical" evidence="7">
    <location>
        <begin position="213"/>
        <end position="233"/>
    </location>
</feature>
<evidence type="ECO:0000256" key="2">
    <source>
        <dbReference type="ARBA" id="ARBA00022692"/>
    </source>
</evidence>
<evidence type="ECO:0000259" key="9">
    <source>
        <dbReference type="Pfam" id="PF21892"/>
    </source>
</evidence>
<sequence>MAERRKRKEAVAQHREKNNNFISSTRFTTMKRLLSVLFVLLIHVSHSQGKYISGHLVTAEQWAFLGRFCFLSELGRLKFQFTYSPQEVCGNTVGCQNILLYYDEDDQWPAVYPHPEKNCFEKEAVVNVDQNQVINLTTSYRWSGCELSDDGAMSCGGGRSFRSARERWWYIAISSCNVKNGLNIQYEMTLTNGNSYWTQHFSADEFHILETDITFLVLFAGILALSIWVATILKSRQLFHTSYKMYMSAVGFHVFSLFLLCLHYGQYGNDGVGLPAAQLLGRIFQSVSSLVFLLMLILLGKGYTVTRGRLSHSGSVKISVFMTLYTLAYAILFIYEREFFDAGLVLYLYESPAGYGLIGLQLLSWLWFCYAIFFTLKHYPEKSLFYVPYFFFYTLWFLAGPIMVLIAAFVISKWAREKIVNGLEQSLAFCAYTFFLILTRPGAANKNFPFHVRTSQIGIVDDYEQGPQQNGTANGGTGVNLDHFPHQSMYSTSTDSSFIGGGGPNFTELFTVATPTSSQPRPADNPPPYPGGSMDPARRIPDFTVKSGIS</sequence>
<gene>
    <name evidence="11" type="primary">LOC118414846</name>
</gene>
<name>A0A9J7MNV8_BRAFL</name>
<feature type="domain" description="GPR180/TMEM145 transmembrane" evidence="8">
    <location>
        <begin position="215"/>
        <end position="435"/>
    </location>
</feature>
<evidence type="ECO:0000256" key="3">
    <source>
        <dbReference type="ARBA" id="ARBA00022989"/>
    </source>
</evidence>
<evidence type="ECO:0000313" key="10">
    <source>
        <dbReference type="Proteomes" id="UP000001554"/>
    </source>
</evidence>
<evidence type="ECO:0000256" key="1">
    <source>
        <dbReference type="ARBA" id="ARBA00004141"/>
    </source>
</evidence>
<proteinExistence type="predicted"/>
<dbReference type="RefSeq" id="XP_035675017.1">
    <property type="nucleotide sequence ID" value="XM_035819124.1"/>
</dbReference>
<feature type="region of interest" description="Disordered" evidence="6">
    <location>
        <begin position="514"/>
        <end position="550"/>
    </location>
</feature>
<keyword evidence="3 7" id="KW-1133">Transmembrane helix</keyword>
<feature type="transmembrane region" description="Helical" evidence="7">
    <location>
        <begin position="279"/>
        <end position="298"/>
    </location>
</feature>